<keyword evidence="2" id="KW-0805">Transcription regulation</keyword>
<evidence type="ECO:0000256" key="6">
    <source>
        <dbReference type="SAM" id="MobiDB-lite"/>
    </source>
</evidence>
<dbReference type="GO" id="GO:0043565">
    <property type="term" value="F:sequence-specific DNA binding"/>
    <property type="evidence" value="ECO:0007669"/>
    <property type="project" value="TreeGrafter"/>
</dbReference>
<evidence type="ECO:0000313" key="8">
    <source>
        <dbReference type="EMBL" id="KZV51626.1"/>
    </source>
</evidence>
<dbReference type="Proteomes" id="UP000250235">
    <property type="component" value="Unassembled WGS sequence"/>
</dbReference>
<keyword evidence="5" id="KW-0539">Nucleus</keyword>
<dbReference type="InterPro" id="IPR005333">
    <property type="entry name" value="Transcription_factor_TCP"/>
</dbReference>
<gene>
    <name evidence="8" type="ORF">F511_24999</name>
</gene>
<evidence type="ECO:0000256" key="4">
    <source>
        <dbReference type="ARBA" id="ARBA00023163"/>
    </source>
</evidence>
<feature type="compositionally biased region" description="Low complexity" evidence="6">
    <location>
        <begin position="19"/>
        <end position="38"/>
    </location>
</feature>
<dbReference type="InterPro" id="IPR017887">
    <property type="entry name" value="TF_TCP_subgr"/>
</dbReference>
<evidence type="ECO:0000256" key="2">
    <source>
        <dbReference type="ARBA" id="ARBA00023015"/>
    </source>
</evidence>
<sequence length="342" mass="38409">MRSDVREEEEDSNRIHEISSTSTTTSMASMNSTSSSSWSRFKDPRIVRVSRAFGGKDRHSKVCTVRGLRDRRVRLSVPTAIQLYDLQDRLGLNQPSKVVDWLLNVAKHEIDELPPLRFPDGRFGQNLHLNSAFLEFGGSQSNKEGLKAIGNTEITWDDPRKYSKSDVFWGKTKDVPAGKGDRRDGDWPRNQEERQFNFENQGLFPANNILSRPNPSSPPNFLDSNAYNNQVFRWDPSNLTLSQPLDPARDDLHNISLMSMAGSHQILVYQSGTSSHESHFPSSNSEFDPKQLIFHASQLSVTPTTSTVDESHTAQPVRPSHFSVTANLLPSTANSSKNSSLR</sequence>
<protein>
    <submittedName>
        <fullName evidence="8">Plastid transcription factor 1 isoform 1</fullName>
    </submittedName>
</protein>
<feature type="region of interest" description="Disordered" evidence="6">
    <location>
        <begin position="1"/>
        <end position="38"/>
    </location>
</feature>
<evidence type="ECO:0000256" key="1">
    <source>
        <dbReference type="ARBA" id="ARBA00004123"/>
    </source>
</evidence>
<evidence type="ECO:0000259" key="7">
    <source>
        <dbReference type="PROSITE" id="PS51369"/>
    </source>
</evidence>
<dbReference type="AlphaFoldDB" id="A0A2Z7D392"/>
<keyword evidence="4" id="KW-0804">Transcription</keyword>
<proteinExistence type="predicted"/>
<dbReference type="PROSITE" id="PS51369">
    <property type="entry name" value="TCP"/>
    <property type="match status" value="1"/>
</dbReference>
<name>A0A2Z7D392_9LAMI</name>
<dbReference type="Pfam" id="PF03634">
    <property type="entry name" value="TCP"/>
    <property type="match status" value="1"/>
</dbReference>
<dbReference type="PANTHER" id="PTHR31072">
    <property type="entry name" value="TRANSCRIPTION FACTOR TCP4-RELATED"/>
    <property type="match status" value="1"/>
</dbReference>
<dbReference type="GO" id="GO:0005634">
    <property type="term" value="C:nucleus"/>
    <property type="evidence" value="ECO:0007669"/>
    <property type="project" value="UniProtKB-SubCell"/>
</dbReference>
<dbReference type="PANTHER" id="PTHR31072:SF147">
    <property type="entry name" value="TRANSCRIPTION FACTOR TCP13"/>
    <property type="match status" value="1"/>
</dbReference>
<evidence type="ECO:0000256" key="5">
    <source>
        <dbReference type="ARBA" id="ARBA00023242"/>
    </source>
</evidence>
<keyword evidence="9" id="KW-1185">Reference proteome</keyword>
<dbReference type="EMBL" id="KQ991591">
    <property type="protein sequence ID" value="KZV51626.1"/>
    <property type="molecule type" value="Genomic_DNA"/>
</dbReference>
<organism evidence="8 9">
    <name type="scientific">Dorcoceras hygrometricum</name>
    <dbReference type="NCBI Taxonomy" id="472368"/>
    <lineage>
        <taxon>Eukaryota</taxon>
        <taxon>Viridiplantae</taxon>
        <taxon>Streptophyta</taxon>
        <taxon>Embryophyta</taxon>
        <taxon>Tracheophyta</taxon>
        <taxon>Spermatophyta</taxon>
        <taxon>Magnoliopsida</taxon>
        <taxon>eudicotyledons</taxon>
        <taxon>Gunneridae</taxon>
        <taxon>Pentapetalae</taxon>
        <taxon>asterids</taxon>
        <taxon>lamiids</taxon>
        <taxon>Lamiales</taxon>
        <taxon>Gesneriaceae</taxon>
        <taxon>Didymocarpoideae</taxon>
        <taxon>Trichosporeae</taxon>
        <taxon>Loxocarpinae</taxon>
        <taxon>Dorcoceras</taxon>
    </lineage>
</organism>
<accession>A0A2Z7D392</accession>
<dbReference type="OrthoDB" id="1889307at2759"/>
<dbReference type="GO" id="GO:0003700">
    <property type="term" value="F:DNA-binding transcription factor activity"/>
    <property type="evidence" value="ECO:0007669"/>
    <property type="project" value="InterPro"/>
</dbReference>
<evidence type="ECO:0000256" key="3">
    <source>
        <dbReference type="ARBA" id="ARBA00023125"/>
    </source>
</evidence>
<feature type="domain" description="TCP" evidence="7">
    <location>
        <begin position="55"/>
        <end position="113"/>
    </location>
</feature>
<reference evidence="8 9" key="1">
    <citation type="journal article" date="2015" name="Proc. Natl. Acad. Sci. U.S.A.">
        <title>The resurrection genome of Boea hygrometrica: A blueprint for survival of dehydration.</title>
        <authorList>
            <person name="Xiao L."/>
            <person name="Yang G."/>
            <person name="Zhang L."/>
            <person name="Yang X."/>
            <person name="Zhao S."/>
            <person name="Ji Z."/>
            <person name="Zhou Q."/>
            <person name="Hu M."/>
            <person name="Wang Y."/>
            <person name="Chen M."/>
            <person name="Xu Y."/>
            <person name="Jin H."/>
            <person name="Xiao X."/>
            <person name="Hu G."/>
            <person name="Bao F."/>
            <person name="Hu Y."/>
            <person name="Wan P."/>
            <person name="Li L."/>
            <person name="Deng X."/>
            <person name="Kuang T."/>
            <person name="Xiang C."/>
            <person name="Zhu J.K."/>
            <person name="Oliver M.J."/>
            <person name="He Y."/>
        </authorList>
    </citation>
    <scope>NUCLEOTIDE SEQUENCE [LARGE SCALE GENOMIC DNA]</scope>
    <source>
        <strain evidence="9">cv. XS01</strain>
    </source>
</reference>
<evidence type="ECO:0000313" key="9">
    <source>
        <dbReference type="Proteomes" id="UP000250235"/>
    </source>
</evidence>
<keyword evidence="3" id="KW-0238">DNA-binding</keyword>
<feature type="compositionally biased region" description="Acidic residues" evidence="6">
    <location>
        <begin position="1"/>
        <end position="11"/>
    </location>
</feature>
<comment type="subcellular location">
    <subcellularLocation>
        <location evidence="1">Nucleus</location>
    </subcellularLocation>
</comment>